<reference evidence="7 8" key="1">
    <citation type="journal article" date="2023" name="Hortic Res">
        <title>Pangenome of water caltrop reveals structural variations and asymmetric subgenome divergence after allopolyploidization.</title>
        <authorList>
            <person name="Zhang X."/>
            <person name="Chen Y."/>
            <person name="Wang L."/>
            <person name="Yuan Y."/>
            <person name="Fang M."/>
            <person name="Shi L."/>
            <person name="Lu R."/>
            <person name="Comes H.P."/>
            <person name="Ma Y."/>
            <person name="Chen Y."/>
            <person name="Huang G."/>
            <person name="Zhou Y."/>
            <person name="Zheng Z."/>
            <person name="Qiu Y."/>
        </authorList>
    </citation>
    <scope>NUCLEOTIDE SEQUENCE [LARGE SCALE GENOMIC DNA]</scope>
    <source>
        <tissue evidence="7">Roots</tissue>
    </source>
</reference>
<keyword evidence="4" id="KW-0539">Nucleus</keyword>
<dbReference type="AlphaFoldDB" id="A0AAN7GN68"/>
<dbReference type="PROSITE" id="PS50888">
    <property type="entry name" value="BHLH"/>
    <property type="match status" value="1"/>
</dbReference>
<dbReference type="InterPro" id="IPR037546">
    <property type="entry name" value="SAC51-like"/>
</dbReference>
<evidence type="ECO:0000256" key="1">
    <source>
        <dbReference type="ARBA" id="ARBA00004123"/>
    </source>
</evidence>
<evidence type="ECO:0000313" key="8">
    <source>
        <dbReference type="Proteomes" id="UP001345219"/>
    </source>
</evidence>
<dbReference type="InterPro" id="IPR011598">
    <property type="entry name" value="bHLH_dom"/>
</dbReference>
<dbReference type="CDD" id="cd18917">
    <property type="entry name" value="bHLH_AtSAC51_like"/>
    <property type="match status" value="1"/>
</dbReference>
<protein>
    <recommendedName>
        <fullName evidence="6">BHLH domain-containing protein</fullName>
    </recommendedName>
</protein>
<comment type="subcellular location">
    <subcellularLocation>
        <location evidence="1">Nucleus</location>
    </subcellularLocation>
</comment>
<feature type="compositionally biased region" description="Basic and acidic residues" evidence="5">
    <location>
        <begin position="221"/>
        <end position="230"/>
    </location>
</feature>
<sequence>MGEDHRSLFTQQPLGSQSPGFNVTSIPPFDSSGLNTYAFNNVVSSQEGSPISTFPRLPHSEINQHQGWSKCLPCFRQAFAPVPNYSALGEKLAISCGNSGLNSERKFLVFDQSGDQTTIMVSSGPGTPLHCITSWTAKQSAHPNVDNEAHGDKLDRRSVMEPAKPNDLDDNLGEAEEASEMHEDTEELNALLYSDDEDESYYSEENDEVASTGHSPSTMTTHEKLDNYNREDKEHIASSIWSKKRKCNWDNVEVLDDTASSSYLRGQSNHLVNDGGAEFVHAKRERSGILMMGLPSPENRKIHREKIRKTVELLQEMIPGVKGKDTLVVLDEAIDYLKSLKVRARSLGLATL</sequence>
<dbReference type="GO" id="GO:0005634">
    <property type="term" value="C:nucleus"/>
    <property type="evidence" value="ECO:0007669"/>
    <property type="project" value="UniProtKB-SubCell"/>
</dbReference>
<feature type="domain" description="BHLH" evidence="6">
    <location>
        <begin position="291"/>
        <end position="340"/>
    </location>
</feature>
<evidence type="ECO:0000256" key="4">
    <source>
        <dbReference type="ARBA" id="ARBA00023242"/>
    </source>
</evidence>
<evidence type="ECO:0000256" key="5">
    <source>
        <dbReference type="SAM" id="MobiDB-lite"/>
    </source>
</evidence>
<evidence type="ECO:0000259" key="6">
    <source>
        <dbReference type="PROSITE" id="PS50888"/>
    </source>
</evidence>
<name>A0AAN7GN68_9MYRT</name>
<dbReference type="GO" id="GO:0046983">
    <property type="term" value="F:protein dimerization activity"/>
    <property type="evidence" value="ECO:0007669"/>
    <property type="project" value="InterPro"/>
</dbReference>
<organism evidence="7 8">
    <name type="scientific">Trapa incisa</name>
    <dbReference type="NCBI Taxonomy" id="236973"/>
    <lineage>
        <taxon>Eukaryota</taxon>
        <taxon>Viridiplantae</taxon>
        <taxon>Streptophyta</taxon>
        <taxon>Embryophyta</taxon>
        <taxon>Tracheophyta</taxon>
        <taxon>Spermatophyta</taxon>
        <taxon>Magnoliopsida</taxon>
        <taxon>eudicotyledons</taxon>
        <taxon>Gunneridae</taxon>
        <taxon>Pentapetalae</taxon>
        <taxon>rosids</taxon>
        <taxon>malvids</taxon>
        <taxon>Myrtales</taxon>
        <taxon>Lythraceae</taxon>
        <taxon>Trapa</taxon>
    </lineage>
</organism>
<gene>
    <name evidence="7" type="ORF">SAY87_014082</name>
</gene>
<feature type="compositionally biased region" description="Polar residues" evidence="5">
    <location>
        <begin position="8"/>
        <end position="20"/>
    </location>
</feature>
<dbReference type="Proteomes" id="UP001345219">
    <property type="component" value="Chromosome 12"/>
</dbReference>
<feature type="compositionally biased region" description="Acidic residues" evidence="5">
    <location>
        <begin position="168"/>
        <end position="185"/>
    </location>
</feature>
<dbReference type="PANTHER" id="PTHR36066:SF2">
    <property type="entry name" value="TRANSCRIPTION FACTOR BHLH145"/>
    <property type="match status" value="1"/>
</dbReference>
<feature type="compositionally biased region" description="Basic and acidic residues" evidence="5">
    <location>
        <begin position="145"/>
        <end position="167"/>
    </location>
</feature>
<dbReference type="Pfam" id="PF23173">
    <property type="entry name" value="bHLH_SAC51"/>
    <property type="match status" value="1"/>
</dbReference>
<dbReference type="EMBL" id="JAXIOK010000019">
    <property type="protein sequence ID" value="KAK4747496.1"/>
    <property type="molecule type" value="Genomic_DNA"/>
</dbReference>
<dbReference type="SUPFAM" id="SSF47459">
    <property type="entry name" value="HLH, helix-loop-helix DNA-binding domain"/>
    <property type="match status" value="1"/>
</dbReference>
<feature type="region of interest" description="Disordered" evidence="5">
    <location>
        <begin position="199"/>
        <end position="230"/>
    </location>
</feature>
<feature type="region of interest" description="Disordered" evidence="5">
    <location>
        <begin position="1"/>
        <end position="20"/>
    </location>
</feature>
<feature type="compositionally biased region" description="Acidic residues" evidence="5">
    <location>
        <begin position="199"/>
        <end position="208"/>
    </location>
</feature>
<dbReference type="InterPro" id="IPR036638">
    <property type="entry name" value="HLH_DNA-bd_sf"/>
</dbReference>
<dbReference type="PANTHER" id="PTHR36066">
    <property type="entry name" value="TRANSCRIPTION FACTOR BHLH145"/>
    <property type="match status" value="1"/>
</dbReference>
<keyword evidence="3" id="KW-0804">Transcription</keyword>
<accession>A0AAN7GN68</accession>
<comment type="caution">
    <text evidence="7">The sequence shown here is derived from an EMBL/GenBank/DDBJ whole genome shotgun (WGS) entry which is preliminary data.</text>
</comment>
<keyword evidence="2" id="KW-0805">Transcription regulation</keyword>
<evidence type="ECO:0000313" key="7">
    <source>
        <dbReference type="EMBL" id="KAK4747496.1"/>
    </source>
</evidence>
<evidence type="ECO:0000256" key="3">
    <source>
        <dbReference type="ARBA" id="ARBA00023163"/>
    </source>
</evidence>
<keyword evidence="8" id="KW-1185">Reference proteome</keyword>
<evidence type="ECO:0000256" key="2">
    <source>
        <dbReference type="ARBA" id="ARBA00023015"/>
    </source>
</evidence>
<feature type="region of interest" description="Disordered" evidence="5">
    <location>
        <begin position="141"/>
        <end position="185"/>
    </location>
</feature>
<proteinExistence type="predicted"/>